<sequence length="258" mass="30056">MAGHRSRRSAHRDHDEPREDRRSRSRERRSRRRRRRDSSRSRDRSHDRYHQNRHRRSGSRHTLSPQVTRAENGESDLAKLAQILSGMASTGSRSANFLNEKTLPESDPDVKNVSASDWIGRVEECGSTYKWDERTQVYLETLKLRGNAKLWCDGLQKNFSEWNESSESLIRQFPDGENFGKLMEEVVNYRSPSENNLRTHCFTKLGKINPLKLNLSEDKIVDMIATGRDDESTRTIILAARVKTLADLNERLRVFMCR</sequence>
<reference evidence="1" key="1">
    <citation type="submission" date="2023-04" db="EMBL/GenBank/DDBJ databases">
        <title>A chromosome-level genome assembly of the parasitoid wasp Eretmocerus hayati.</title>
        <authorList>
            <person name="Zhong Y."/>
            <person name="Liu S."/>
            <person name="Liu Y."/>
        </authorList>
    </citation>
    <scope>NUCLEOTIDE SEQUENCE</scope>
    <source>
        <strain evidence="1">ZJU_SS_LIU_2023</strain>
    </source>
</reference>
<evidence type="ECO:0000313" key="1">
    <source>
        <dbReference type="EMBL" id="KAJ8687935.1"/>
    </source>
</evidence>
<proteinExistence type="predicted"/>
<keyword evidence="2" id="KW-1185">Reference proteome</keyword>
<comment type="caution">
    <text evidence="1">The sequence shown here is derived from an EMBL/GenBank/DDBJ whole genome shotgun (WGS) entry which is preliminary data.</text>
</comment>
<accession>A0ACC2PX08</accession>
<gene>
    <name evidence="1" type="ORF">QAD02_023730</name>
</gene>
<evidence type="ECO:0000313" key="2">
    <source>
        <dbReference type="Proteomes" id="UP001239111"/>
    </source>
</evidence>
<name>A0ACC2PX08_9HYME</name>
<dbReference type="Proteomes" id="UP001239111">
    <property type="component" value="Chromosome 1"/>
</dbReference>
<organism evidence="1 2">
    <name type="scientific">Eretmocerus hayati</name>
    <dbReference type="NCBI Taxonomy" id="131215"/>
    <lineage>
        <taxon>Eukaryota</taxon>
        <taxon>Metazoa</taxon>
        <taxon>Ecdysozoa</taxon>
        <taxon>Arthropoda</taxon>
        <taxon>Hexapoda</taxon>
        <taxon>Insecta</taxon>
        <taxon>Pterygota</taxon>
        <taxon>Neoptera</taxon>
        <taxon>Endopterygota</taxon>
        <taxon>Hymenoptera</taxon>
        <taxon>Apocrita</taxon>
        <taxon>Proctotrupomorpha</taxon>
        <taxon>Chalcidoidea</taxon>
        <taxon>Aphelinidae</taxon>
        <taxon>Aphelininae</taxon>
        <taxon>Eretmocerus</taxon>
    </lineage>
</organism>
<dbReference type="EMBL" id="CM056741">
    <property type="protein sequence ID" value="KAJ8687935.1"/>
    <property type="molecule type" value="Genomic_DNA"/>
</dbReference>
<protein>
    <submittedName>
        <fullName evidence="1">Uncharacterized protein</fullName>
    </submittedName>
</protein>